<dbReference type="STRING" id="477641.MODMU_3537"/>
<name>I4EZY6_MODI5</name>
<dbReference type="EMBL" id="FO203431">
    <property type="protein sequence ID" value="CCH88949.1"/>
    <property type="molecule type" value="Genomic_DNA"/>
</dbReference>
<feature type="domain" description="DUF3817" evidence="7">
    <location>
        <begin position="5"/>
        <end position="91"/>
    </location>
</feature>
<dbReference type="OMA" id="TRYRVMA"/>
<keyword evidence="9" id="KW-1185">Reference proteome</keyword>
<dbReference type="Proteomes" id="UP000006461">
    <property type="component" value="Chromosome"/>
</dbReference>
<keyword evidence="2" id="KW-1003">Cell membrane</keyword>
<evidence type="ECO:0000256" key="6">
    <source>
        <dbReference type="SAM" id="Phobius"/>
    </source>
</evidence>
<dbReference type="AlphaFoldDB" id="I4EZY6"/>
<reference evidence="8 9" key="1">
    <citation type="journal article" date="2012" name="J. Bacteriol.">
        <title>Genome Sequence of Radiation-Resistant Modestobacter marinus Strain BC501, a Representative Actinobacterium That Thrives on Calcareous Stone Surfaces.</title>
        <authorList>
            <person name="Normand P."/>
            <person name="Gury J."/>
            <person name="Pujic P."/>
            <person name="Chouaia B."/>
            <person name="Crotti E."/>
            <person name="Brusetti L."/>
            <person name="Daffonchio D."/>
            <person name="Vacherie B."/>
            <person name="Barbe V."/>
            <person name="Medigue C."/>
            <person name="Calteau A."/>
            <person name="Ghodhbane-Gtari F."/>
            <person name="Essoussi I."/>
            <person name="Nouioui I."/>
            <person name="Abbassi-Ghozzi I."/>
            <person name="Gtari M."/>
        </authorList>
    </citation>
    <scope>NUCLEOTIDE SEQUENCE [LARGE SCALE GENOMIC DNA]</scope>
    <source>
        <strain evidence="9">BC 501</strain>
    </source>
</reference>
<protein>
    <recommendedName>
        <fullName evidence="7">DUF3817 domain-containing protein</fullName>
    </recommendedName>
</protein>
<evidence type="ECO:0000313" key="9">
    <source>
        <dbReference type="Proteomes" id="UP000006461"/>
    </source>
</evidence>
<feature type="transmembrane region" description="Helical" evidence="6">
    <location>
        <begin position="12"/>
        <end position="32"/>
    </location>
</feature>
<dbReference type="NCBIfam" id="TIGR03954">
    <property type="entry name" value="integ_memb_HG"/>
    <property type="match status" value="1"/>
</dbReference>
<keyword evidence="4 6" id="KW-1133">Transmembrane helix</keyword>
<dbReference type="GO" id="GO:0005886">
    <property type="term" value="C:plasma membrane"/>
    <property type="evidence" value="ECO:0007669"/>
    <property type="project" value="UniProtKB-SubCell"/>
</dbReference>
<organism evidence="8 9">
    <name type="scientific">Modestobacter italicus (strain DSM 44449 / CECT 9708 / BC 501)</name>
    <dbReference type="NCBI Taxonomy" id="2732864"/>
    <lineage>
        <taxon>Bacteria</taxon>
        <taxon>Bacillati</taxon>
        <taxon>Actinomycetota</taxon>
        <taxon>Actinomycetes</taxon>
        <taxon>Geodermatophilales</taxon>
        <taxon>Geodermatophilaceae</taxon>
        <taxon>Modestobacter</taxon>
    </lineage>
</organism>
<feature type="transmembrane region" description="Helical" evidence="6">
    <location>
        <begin position="70"/>
        <end position="87"/>
    </location>
</feature>
<evidence type="ECO:0000259" key="7">
    <source>
        <dbReference type="Pfam" id="PF12823"/>
    </source>
</evidence>
<evidence type="ECO:0000256" key="3">
    <source>
        <dbReference type="ARBA" id="ARBA00022692"/>
    </source>
</evidence>
<gene>
    <name evidence="8" type="ordered locus">MODMU_3537</name>
</gene>
<dbReference type="PANTHER" id="PTHR40077:SF2">
    <property type="entry name" value="MEMBRANE PROTEIN"/>
    <property type="match status" value="1"/>
</dbReference>
<evidence type="ECO:0000256" key="4">
    <source>
        <dbReference type="ARBA" id="ARBA00022989"/>
    </source>
</evidence>
<evidence type="ECO:0000313" key="8">
    <source>
        <dbReference type="EMBL" id="CCH88949.1"/>
    </source>
</evidence>
<dbReference type="KEGG" id="mmar:MODMU_3537"/>
<accession>I4EZY6</accession>
<dbReference type="HOGENOM" id="CLU_120964_1_3_11"/>
<keyword evidence="3 6" id="KW-0812">Transmembrane</keyword>
<dbReference type="InterPro" id="IPR023845">
    <property type="entry name" value="DUF3817_TM"/>
</dbReference>
<keyword evidence="5 6" id="KW-0472">Membrane</keyword>
<dbReference type="Pfam" id="PF12823">
    <property type="entry name" value="DUF3817"/>
    <property type="match status" value="1"/>
</dbReference>
<evidence type="ECO:0000256" key="5">
    <source>
        <dbReference type="ARBA" id="ARBA00023136"/>
    </source>
</evidence>
<feature type="transmembrane region" description="Helical" evidence="6">
    <location>
        <begin position="38"/>
        <end position="58"/>
    </location>
</feature>
<proteinExistence type="predicted"/>
<comment type="subcellular location">
    <subcellularLocation>
        <location evidence="1">Cell membrane</location>
        <topology evidence="1">Multi-pass membrane protein</topology>
    </subcellularLocation>
</comment>
<evidence type="ECO:0000256" key="2">
    <source>
        <dbReference type="ARBA" id="ARBA00022475"/>
    </source>
</evidence>
<sequence length="101" mass="10936">MAGALTRYRVMAYVVGVMLLVLVFVAVPLRYAAGVPEVSAVVSPLHGFLYIVYLVAAFDLALKARFTAKGTVLVLLAGVVPFVSFWAERRVSLRVRAGQPL</sequence>
<evidence type="ECO:0000256" key="1">
    <source>
        <dbReference type="ARBA" id="ARBA00004651"/>
    </source>
</evidence>
<dbReference type="PANTHER" id="PTHR40077">
    <property type="entry name" value="MEMBRANE PROTEIN-RELATED"/>
    <property type="match status" value="1"/>
</dbReference>